<keyword evidence="4" id="KW-0902">Two-component regulatory system</keyword>
<feature type="domain" description="Response regulatory" evidence="12">
    <location>
        <begin position="9"/>
        <end position="122"/>
    </location>
</feature>
<protein>
    <recommendedName>
        <fullName evidence="9">Transcriptional regulatory protein KdpE</fullName>
    </recommendedName>
</protein>
<dbReference type="Gene3D" id="6.10.250.690">
    <property type="match status" value="1"/>
</dbReference>
<dbReference type="InterPro" id="IPR011006">
    <property type="entry name" value="CheY-like_superfamily"/>
</dbReference>
<dbReference type="CDD" id="cd00383">
    <property type="entry name" value="trans_reg_C"/>
    <property type="match status" value="1"/>
</dbReference>
<keyword evidence="3 10" id="KW-0597">Phosphoprotein</keyword>
<dbReference type="Pfam" id="PF00072">
    <property type="entry name" value="Response_reg"/>
    <property type="match status" value="1"/>
</dbReference>
<dbReference type="Proteomes" id="UP000282930">
    <property type="component" value="Chromosome"/>
</dbReference>
<dbReference type="GO" id="GO:0000987">
    <property type="term" value="F:cis-regulatory region sequence-specific DNA binding"/>
    <property type="evidence" value="ECO:0007669"/>
    <property type="project" value="UniProtKB-ARBA"/>
</dbReference>
<dbReference type="InterPro" id="IPR001789">
    <property type="entry name" value="Sig_transdc_resp-reg_receiver"/>
</dbReference>
<comment type="function">
    <text evidence="8">Member of the two-component regulatory system KdpD/KdpE involved in the regulation of the kdp operon. Upon phosphorylation by KdpD, functions as a transcription regulator by direct binding to promoter regions of target genes to positively regulate their expression.</text>
</comment>
<evidence type="ECO:0000256" key="9">
    <source>
        <dbReference type="ARBA" id="ARBA00074083"/>
    </source>
</evidence>
<name>A0A3T0D3M0_9FIRM</name>
<dbReference type="Gene3D" id="3.40.50.2300">
    <property type="match status" value="1"/>
</dbReference>
<evidence type="ECO:0000256" key="7">
    <source>
        <dbReference type="ARBA" id="ARBA00023163"/>
    </source>
</evidence>
<keyword evidence="7" id="KW-0804">Transcription</keyword>
<dbReference type="SMART" id="SM00862">
    <property type="entry name" value="Trans_reg_C"/>
    <property type="match status" value="1"/>
</dbReference>
<gene>
    <name evidence="14" type="ORF">ELD05_02945</name>
</gene>
<dbReference type="EMBL" id="CP034791">
    <property type="protein sequence ID" value="AZT89694.1"/>
    <property type="molecule type" value="Genomic_DNA"/>
</dbReference>
<accession>A0A3T0D3M0</accession>
<dbReference type="SUPFAM" id="SSF52172">
    <property type="entry name" value="CheY-like"/>
    <property type="match status" value="1"/>
</dbReference>
<organism evidence="14 15">
    <name type="scientific">Caldicellulosiruptor changbaiensis</name>
    <dbReference type="NCBI Taxonomy" id="1222016"/>
    <lineage>
        <taxon>Bacteria</taxon>
        <taxon>Bacillati</taxon>
        <taxon>Bacillota</taxon>
        <taxon>Bacillota incertae sedis</taxon>
        <taxon>Caldicellulosiruptorales</taxon>
        <taxon>Caldicellulosiruptoraceae</taxon>
        <taxon>Caldicellulosiruptor</taxon>
    </lineage>
</organism>
<evidence type="ECO:0000256" key="4">
    <source>
        <dbReference type="ARBA" id="ARBA00023012"/>
    </source>
</evidence>
<dbReference type="GO" id="GO:0000156">
    <property type="term" value="F:phosphorelay response regulator activity"/>
    <property type="evidence" value="ECO:0007669"/>
    <property type="project" value="TreeGrafter"/>
</dbReference>
<keyword evidence="2" id="KW-0963">Cytoplasm</keyword>
<dbReference type="KEGG" id="ccha:ELD05_02945"/>
<dbReference type="GO" id="GO:0042802">
    <property type="term" value="F:identical protein binding"/>
    <property type="evidence" value="ECO:0007669"/>
    <property type="project" value="UniProtKB-ARBA"/>
</dbReference>
<evidence type="ECO:0000313" key="14">
    <source>
        <dbReference type="EMBL" id="AZT89694.1"/>
    </source>
</evidence>
<evidence type="ECO:0000256" key="10">
    <source>
        <dbReference type="PROSITE-ProRule" id="PRU00169"/>
    </source>
</evidence>
<dbReference type="InterPro" id="IPR036388">
    <property type="entry name" value="WH-like_DNA-bd_sf"/>
</dbReference>
<evidence type="ECO:0000256" key="2">
    <source>
        <dbReference type="ARBA" id="ARBA00022490"/>
    </source>
</evidence>
<keyword evidence="15" id="KW-1185">Reference proteome</keyword>
<evidence type="ECO:0000259" key="13">
    <source>
        <dbReference type="PROSITE" id="PS51755"/>
    </source>
</evidence>
<evidence type="ECO:0000313" key="15">
    <source>
        <dbReference type="Proteomes" id="UP000282930"/>
    </source>
</evidence>
<dbReference type="PROSITE" id="PS51755">
    <property type="entry name" value="OMPR_PHOB"/>
    <property type="match status" value="1"/>
</dbReference>
<dbReference type="FunFam" id="3.40.50.2300:FF:000021">
    <property type="entry name" value="Two-component system response regulator KdpE"/>
    <property type="match status" value="1"/>
</dbReference>
<dbReference type="InterPro" id="IPR001867">
    <property type="entry name" value="OmpR/PhoB-type_DNA-bd"/>
</dbReference>
<dbReference type="CDD" id="cd17620">
    <property type="entry name" value="REC_OmpR_KdpE-like"/>
    <property type="match status" value="1"/>
</dbReference>
<keyword evidence="5" id="KW-0805">Transcription regulation</keyword>
<evidence type="ECO:0000256" key="8">
    <source>
        <dbReference type="ARBA" id="ARBA00057085"/>
    </source>
</evidence>
<dbReference type="GO" id="GO:0032993">
    <property type="term" value="C:protein-DNA complex"/>
    <property type="evidence" value="ECO:0007669"/>
    <property type="project" value="TreeGrafter"/>
</dbReference>
<dbReference type="Gene3D" id="1.10.10.10">
    <property type="entry name" value="Winged helix-like DNA-binding domain superfamily/Winged helix DNA-binding domain"/>
    <property type="match status" value="1"/>
</dbReference>
<evidence type="ECO:0000259" key="12">
    <source>
        <dbReference type="PROSITE" id="PS50110"/>
    </source>
</evidence>
<dbReference type="PANTHER" id="PTHR48111">
    <property type="entry name" value="REGULATOR OF RPOS"/>
    <property type="match status" value="1"/>
</dbReference>
<feature type="domain" description="OmpR/PhoB-type" evidence="13">
    <location>
        <begin position="131"/>
        <end position="229"/>
    </location>
</feature>
<dbReference type="Pfam" id="PF00486">
    <property type="entry name" value="Trans_reg_C"/>
    <property type="match status" value="1"/>
</dbReference>
<dbReference type="GO" id="GO:0045893">
    <property type="term" value="P:positive regulation of DNA-templated transcription"/>
    <property type="evidence" value="ECO:0007669"/>
    <property type="project" value="UniProtKB-ARBA"/>
</dbReference>
<dbReference type="SMART" id="SM00448">
    <property type="entry name" value="REC"/>
    <property type="match status" value="1"/>
</dbReference>
<reference evidence="14 15" key="1">
    <citation type="submission" date="2018-12" db="EMBL/GenBank/DDBJ databases">
        <title>Genome sequence from the cellulolytic species, Caldicellulosiruptor changbaiensis.</title>
        <authorList>
            <person name="Blumer-Schuette S.E."/>
            <person name="Mendoza C."/>
        </authorList>
    </citation>
    <scope>NUCLEOTIDE SEQUENCE [LARGE SCALE GENOMIC DNA]</scope>
    <source>
        <strain evidence="14 15">CBS-Z</strain>
    </source>
</reference>
<dbReference type="AlphaFoldDB" id="A0A3T0D3M0"/>
<keyword evidence="6 11" id="KW-0238">DNA-binding</keyword>
<dbReference type="PANTHER" id="PTHR48111:SF50">
    <property type="entry name" value="KDP OPERON TRANSCRIPTIONAL REGULATORY PROTEIN KDPE"/>
    <property type="match status" value="1"/>
</dbReference>
<dbReference type="PROSITE" id="PS50110">
    <property type="entry name" value="RESPONSE_REGULATORY"/>
    <property type="match status" value="1"/>
</dbReference>
<sequence length="229" mass="25979">MQVSDKNVKVLVIDDEAQIRNLLRMALSGYGYEVKEAANGKEGLNFALTFKPDIIILDLGLPDADGIEVIKKLREWSSTPIIVLSVREQENDKIMALDSGADDYVTKPFGMGELLARIRTALRHRTMVTPQMSIELDDLKIDLATRKIMVGEKEVKLTPTEYEILKILALNAGKVVTHKQLLKEVWGPMYENEVHYLRIYIAQIRKKIEADPSRPRHLITEPGVGYRLI</sequence>
<comment type="subcellular location">
    <subcellularLocation>
        <location evidence="1">Cytoplasm</location>
    </subcellularLocation>
</comment>
<dbReference type="GO" id="GO:0005829">
    <property type="term" value="C:cytosol"/>
    <property type="evidence" value="ECO:0007669"/>
    <property type="project" value="TreeGrafter"/>
</dbReference>
<evidence type="ECO:0000256" key="11">
    <source>
        <dbReference type="PROSITE-ProRule" id="PRU01091"/>
    </source>
</evidence>
<dbReference type="InterPro" id="IPR039420">
    <property type="entry name" value="WalR-like"/>
</dbReference>
<dbReference type="FunFam" id="1.10.10.10:FF:000210">
    <property type="entry name" value="Winged-helix transcriptional response regulator KdpE"/>
    <property type="match status" value="1"/>
</dbReference>
<proteinExistence type="predicted"/>
<feature type="DNA-binding region" description="OmpR/PhoB-type" evidence="11">
    <location>
        <begin position="131"/>
        <end position="229"/>
    </location>
</feature>
<evidence type="ECO:0000256" key="3">
    <source>
        <dbReference type="ARBA" id="ARBA00022553"/>
    </source>
</evidence>
<feature type="modified residue" description="4-aspartylphosphate" evidence="10">
    <location>
        <position position="58"/>
    </location>
</feature>
<evidence type="ECO:0000256" key="6">
    <source>
        <dbReference type="ARBA" id="ARBA00023125"/>
    </source>
</evidence>
<evidence type="ECO:0000256" key="5">
    <source>
        <dbReference type="ARBA" id="ARBA00023015"/>
    </source>
</evidence>
<evidence type="ECO:0000256" key="1">
    <source>
        <dbReference type="ARBA" id="ARBA00004496"/>
    </source>
</evidence>